<organism evidence="2 3">
    <name type="scientific">Fusarium phyllophilum</name>
    <dbReference type="NCBI Taxonomy" id="47803"/>
    <lineage>
        <taxon>Eukaryota</taxon>
        <taxon>Fungi</taxon>
        <taxon>Dikarya</taxon>
        <taxon>Ascomycota</taxon>
        <taxon>Pezizomycotina</taxon>
        <taxon>Sordariomycetes</taxon>
        <taxon>Hypocreomycetidae</taxon>
        <taxon>Hypocreales</taxon>
        <taxon>Nectriaceae</taxon>
        <taxon>Fusarium</taxon>
        <taxon>Fusarium fujikuroi species complex</taxon>
    </lineage>
</organism>
<dbReference type="EMBL" id="JAAOAQ010000505">
    <property type="protein sequence ID" value="KAF5543927.1"/>
    <property type="molecule type" value="Genomic_DNA"/>
</dbReference>
<feature type="transmembrane region" description="Helical" evidence="1">
    <location>
        <begin position="21"/>
        <end position="42"/>
    </location>
</feature>
<accession>A0A8H5IX85</accession>
<keyword evidence="3" id="KW-1185">Reference proteome</keyword>
<proteinExistence type="predicted"/>
<protein>
    <submittedName>
        <fullName evidence="2">Uncharacterized protein</fullName>
    </submittedName>
</protein>
<reference evidence="2 3" key="1">
    <citation type="submission" date="2020-05" db="EMBL/GenBank/DDBJ databases">
        <title>Identification and distribution of gene clusters putatively required for synthesis of sphingolipid metabolism inhibitors in phylogenetically diverse species of the filamentous fungus Fusarium.</title>
        <authorList>
            <person name="Kim H.-S."/>
            <person name="Busman M."/>
            <person name="Brown D.W."/>
            <person name="Divon H."/>
            <person name="Uhlig S."/>
            <person name="Proctor R.H."/>
        </authorList>
    </citation>
    <scope>NUCLEOTIDE SEQUENCE [LARGE SCALE GENOMIC DNA]</scope>
    <source>
        <strain evidence="2 3">NRRL 13617</strain>
    </source>
</reference>
<keyword evidence="1" id="KW-1133">Transmembrane helix</keyword>
<evidence type="ECO:0000256" key="1">
    <source>
        <dbReference type="SAM" id="Phobius"/>
    </source>
</evidence>
<keyword evidence="1" id="KW-0812">Transmembrane</keyword>
<dbReference type="AlphaFoldDB" id="A0A8H5IX85"/>
<sequence length="217" mass="23478">MATKVITIYSAAIRVSIGRHISLLAAAVATLMLETTVLPASLRAAGVRVFGVLHASIIIIGTIILVASTFTSKILLTDLKNVNIAGPMQIRLLEVGLGPNTTLSANGVLHYRSSPSTNWRFGAMKSGDVTPTAEIADTGNTYRALMPYIEEKSRTTLERPGMTNMEGRWTTASLKNGTEVFSATLCFVAYNVLELYEITMTGMTIPSEPIAERHFEE</sequence>
<dbReference type="OrthoDB" id="5428040at2759"/>
<comment type="caution">
    <text evidence="2">The sequence shown here is derived from an EMBL/GenBank/DDBJ whole genome shotgun (WGS) entry which is preliminary data.</text>
</comment>
<dbReference type="Proteomes" id="UP000582016">
    <property type="component" value="Unassembled WGS sequence"/>
</dbReference>
<gene>
    <name evidence="2" type="ORF">FPHYL_11144</name>
</gene>
<feature type="transmembrane region" description="Helical" evidence="1">
    <location>
        <begin position="48"/>
        <end position="70"/>
    </location>
</feature>
<keyword evidence="1" id="KW-0472">Membrane</keyword>
<evidence type="ECO:0000313" key="2">
    <source>
        <dbReference type="EMBL" id="KAF5543927.1"/>
    </source>
</evidence>
<name>A0A8H5IX85_9HYPO</name>
<evidence type="ECO:0000313" key="3">
    <source>
        <dbReference type="Proteomes" id="UP000582016"/>
    </source>
</evidence>